<protein>
    <recommendedName>
        <fullName evidence="3">Xylanolytic transcriptional activator regulatory domain-containing protein</fullName>
    </recommendedName>
</protein>
<keyword evidence="2" id="KW-0472">Membrane</keyword>
<proteinExistence type="predicted"/>
<sequence>MAASKMFMLRNERVGSALGAFADRIHCWYPVLSFDFPTNFSSFLSGHVSSPVDTCLALLALAIGSLAEKGNIAEALHERPDAPYYDEAAGMLQDILCDYTLGGLQCLILFSIYFMCRLKPCQAHDYVLMASFKAQNMLKSRTFSDDNSRSESLQRAYWAVLLIESELAVQLDLAESGIWKYDDNVPLPAGDHIWQHPREANLSPDSGMDHLSPQDSTDLTRSYFMAEIAMRRMLQRCTTSVSKSAGGHLQYAPLIAAELELQLNEWYDYLPPLLRFQKSPSKVSDLAILPTTLFLQTQYSACKISIFWPAIYQAIETGTANDELLHYCEKFLDEYVSFVLAASASLKSCLPNAWTLAARYDMKFYVFYEYDMAVNWLISLFIISMAAIRALSVDCIRELRHEQLYRYIHAALEAVGEVAPFSPSLMALHGIFRNAVDSINSSPG</sequence>
<evidence type="ECO:0000313" key="4">
    <source>
        <dbReference type="EMBL" id="CAG9990973.1"/>
    </source>
</evidence>
<dbReference type="PANTHER" id="PTHR47785">
    <property type="entry name" value="ZN(II)2CYS6 TRANSCRIPTION FACTOR (EUROFUNG)-RELATED-RELATED"/>
    <property type="match status" value="1"/>
</dbReference>
<evidence type="ECO:0000256" key="1">
    <source>
        <dbReference type="ARBA" id="ARBA00023242"/>
    </source>
</evidence>
<organism evidence="4 5">
    <name type="scientific">Clonostachys byssicola</name>
    <dbReference type="NCBI Taxonomy" id="160290"/>
    <lineage>
        <taxon>Eukaryota</taxon>
        <taxon>Fungi</taxon>
        <taxon>Dikarya</taxon>
        <taxon>Ascomycota</taxon>
        <taxon>Pezizomycotina</taxon>
        <taxon>Sordariomycetes</taxon>
        <taxon>Hypocreomycetidae</taxon>
        <taxon>Hypocreales</taxon>
        <taxon>Bionectriaceae</taxon>
        <taxon>Clonostachys</taxon>
    </lineage>
</organism>
<gene>
    <name evidence="4" type="ORF">CBYS24578_00007199</name>
</gene>
<reference evidence="4" key="1">
    <citation type="submission" date="2021-10" db="EMBL/GenBank/DDBJ databases">
        <authorList>
            <person name="Piombo E."/>
        </authorList>
    </citation>
    <scope>NUCLEOTIDE SEQUENCE</scope>
</reference>
<accession>A0A9N9Y592</accession>
<dbReference type="Proteomes" id="UP000754883">
    <property type="component" value="Unassembled WGS sequence"/>
</dbReference>
<name>A0A9N9Y592_9HYPO</name>
<keyword evidence="2" id="KW-0812">Transmembrane</keyword>
<dbReference type="InterPro" id="IPR053181">
    <property type="entry name" value="EcdB-like_regulator"/>
</dbReference>
<evidence type="ECO:0000256" key="2">
    <source>
        <dbReference type="SAM" id="Phobius"/>
    </source>
</evidence>
<dbReference type="PANTHER" id="PTHR47785:SF3">
    <property type="entry name" value="ZN(2)-C6 FUNGAL-TYPE DOMAIN-CONTAINING PROTEIN"/>
    <property type="match status" value="1"/>
</dbReference>
<comment type="caution">
    <text evidence="4">The sequence shown here is derived from an EMBL/GenBank/DDBJ whole genome shotgun (WGS) entry which is preliminary data.</text>
</comment>
<dbReference type="Pfam" id="PF04082">
    <property type="entry name" value="Fungal_trans"/>
    <property type="match status" value="1"/>
</dbReference>
<dbReference type="AlphaFoldDB" id="A0A9N9Y592"/>
<dbReference type="InterPro" id="IPR007219">
    <property type="entry name" value="XnlR_reg_dom"/>
</dbReference>
<dbReference type="OrthoDB" id="4685598at2759"/>
<evidence type="ECO:0000259" key="3">
    <source>
        <dbReference type="Pfam" id="PF04082"/>
    </source>
</evidence>
<keyword evidence="2" id="KW-1133">Transmembrane helix</keyword>
<dbReference type="GO" id="GO:0008270">
    <property type="term" value="F:zinc ion binding"/>
    <property type="evidence" value="ECO:0007669"/>
    <property type="project" value="InterPro"/>
</dbReference>
<keyword evidence="5" id="KW-1185">Reference proteome</keyword>
<feature type="transmembrane region" description="Helical" evidence="2">
    <location>
        <begin position="373"/>
        <end position="391"/>
    </location>
</feature>
<feature type="domain" description="Xylanolytic transcriptional activator regulatory" evidence="3">
    <location>
        <begin position="19"/>
        <end position="206"/>
    </location>
</feature>
<dbReference type="CDD" id="cd12148">
    <property type="entry name" value="fungal_TF_MHR"/>
    <property type="match status" value="1"/>
</dbReference>
<dbReference type="GO" id="GO:0003677">
    <property type="term" value="F:DNA binding"/>
    <property type="evidence" value="ECO:0007669"/>
    <property type="project" value="InterPro"/>
</dbReference>
<evidence type="ECO:0000313" key="5">
    <source>
        <dbReference type="Proteomes" id="UP000754883"/>
    </source>
</evidence>
<dbReference type="EMBL" id="CABFNO020001476">
    <property type="protein sequence ID" value="CAG9990973.1"/>
    <property type="molecule type" value="Genomic_DNA"/>
</dbReference>
<dbReference type="GO" id="GO:0006351">
    <property type="term" value="P:DNA-templated transcription"/>
    <property type="evidence" value="ECO:0007669"/>
    <property type="project" value="InterPro"/>
</dbReference>
<keyword evidence="1" id="KW-0539">Nucleus</keyword>